<name>A0A1E8CEX7_9GAMM</name>
<protein>
    <submittedName>
        <fullName evidence="4">Type IV pilus modification protein PilV</fullName>
    </submittedName>
</protein>
<feature type="compositionally biased region" description="Polar residues" evidence="1">
    <location>
        <begin position="152"/>
        <end position="164"/>
    </location>
</feature>
<dbReference type="OrthoDB" id="8547299at2"/>
<organism evidence="4 5">
    <name type="scientific">Pseudohongiella acticola</name>
    <dbReference type="NCBI Taxonomy" id="1524254"/>
    <lineage>
        <taxon>Bacteria</taxon>
        <taxon>Pseudomonadati</taxon>
        <taxon>Pseudomonadota</taxon>
        <taxon>Gammaproteobacteria</taxon>
        <taxon>Pseudomonadales</taxon>
        <taxon>Pseudohongiellaceae</taxon>
        <taxon>Pseudohongiella</taxon>
    </lineage>
</organism>
<dbReference type="STRING" id="1524254.PHACT_14265"/>
<keyword evidence="5" id="KW-1185">Reference proteome</keyword>
<dbReference type="AlphaFoldDB" id="A0A1E8CEX7"/>
<dbReference type="InterPro" id="IPR013362">
    <property type="entry name" value="Pilus_4_PilV"/>
</dbReference>
<dbReference type="NCBIfam" id="TIGR02523">
    <property type="entry name" value="type_IV_pilV"/>
    <property type="match status" value="1"/>
</dbReference>
<keyword evidence="2" id="KW-1133">Transmembrane helix</keyword>
<evidence type="ECO:0000313" key="4">
    <source>
        <dbReference type="EMBL" id="OFE11031.1"/>
    </source>
</evidence>
<keyword evidence="2" id="KW-0812">Transmembrane</keyword>
<evidence type="ECO:0000256" key="1">
    <source>
        <dbReference type="SAM" id="MobiDB-lite"/>
    </source>
</evidence>
<keyword evidence="2" id="KW-0472">Membrane</keyword>
<dbReference type="InterPro" id="IPR054402">
    <property type="entry name" value="Tt1218-like_dom"/>
</dbReference>
<accession>A0A1E8CEX7</accession>
<evidence type="ECO:0000256" key="2">
    <source>
        <dbReference type="SAM" id="Phobius"/>
    </source>
</evidence>
<feature type="domain" description="Type IV pilin Tt1218-like" evidence="3">
    <location>
        <begin position="44"/>
        <end position="111"/>
    </location>
</feature>
<evidence type="ECO:0000259" key="3">
    <source>
        <dbReference type="Pfam" id="PF22150"/>
    </source>
</evidence>
<proteinExistence type="predicted"/>
<feature type="transmembrane region" description="Helical" evidence="2">
    <location>
        <begin position="20"/>
        <end position="42"/>
    </location>
</feature>
<dbReference type="RefSeq" id="WP_070118966.1">
    <property type="nucleotide sequence ID" value="NZ_MASR01000003.1"/>
</dbReference>
<dbReference type="Proteomes" id="UP000175669">
    <property type="component" value="Unassembled WGS sequence"/>
</dbReference>
<feature type="region of interest" description="Disordered" evidence="1">
    <location>
        <begin position="152"/>
        <end position="171"/>
    </location>
</feature>
<comment type="caution">
    <text evidence="4">The sequence shown here is derived from an EMBL/GenBank/DDBJ whole genome shotgun (WGS) entry which is preliminary data.</text>
</comment>
<sequence>MRFPIRCSAQTRNIGSHHVLGIALFEVLLTSFILAAGILAVLNMQAMAVATSQNNSHQQRAEWLLHDMLERMKANPQGFWHALQVSPDGEPNAQCLTMTGCSPAELAAHDLANWQQQLVETLPVGSGEIKSTTLAGYPHTARAYRVSVHWQGSQGSGSATQRPDSSAIVVL</sequence>
<reference evidence="5" key="1">
    <citation type="submission" date="2016-07" db="EMBL/GenBank/DDBJ databases">
        <authorList>
            <person name="Florea S."/>
            <person name="Webb J.S."/>
            <person name="Jaromczyk J."/>
            <person name="Schardl C.L."/>
        </authorList>
    </citation>
    <scope>NUCLEOTIDE SEQUENCE [LARGE SCALE GENOMIC DNA]</scope>
    <source>
        <strain evidence="5">KCTC 42131</strain>
    </source>
</reference>
<dbReference type="Pfam" id="PF22150">
    <property type="entry name" value="Tt1218-like"/>
    <property type="match status" value="1"/>
</dbReference>
<evidence type="ECO:0000313" key="5">
    <source>
        <dbReference type="Proteomes" id="UP000175669"/>
    </source>
</evidence>
<dbReference type="EMBL" id="MASR01000003">
    <property type="protein sequence ID" value="OFE11031.1"/>
    <property type="molecule type" value="Genomic_DNA"/>
</dbReference>
<gene>
    <name evidence="4" type="ORF">PHACT_14265</name>
</gene>